<evidence type="ECO:0000259" key="4">
    <source>
        <dbReference type="PROSITE" id="PS51379"/>
    </source>
</evidence>
<protein>
    <submittedName>
        <fullName evidence="5">F420H2 dehydrogenase subunit F</fullName>
    </submittedName>
</protein>
<dbReference type="Proteomes" id="UP000798488">
    <property type="component" value="Unassembled WGS sequence"/>
</dbReference>
<evidence type="ECO:0000256" key="3">
    <source>
        <dbReference type="ARBA" id="ARBA00023014"/>
    </source>
</evidence>
<dbReference type="Gene3D" id="3.30.70.20">
    <property type="match status" value="1"/>
</dbReference>
<dbReference type="PANTHER" id="PTHR43193">
    <property type="match status" value="1"/>
</dbReference>
<keyword evidence="3" id="KW-0411">Iron-sulfur</keyword>
<dbReference type="InterPro" id="IPR017900">
    <property type="entry name" value="4Fe4S_Fe_S_CS"/>
</dbReference>
<keyword evidence="1" id="KW-0479">Metal-binding</keyword>
<dbReference type="Pfam" id="PF04432">
    <property type="entry name" value="FrhB_FdhB_C"/>
    <property type="match status" value="1"/>
</dbReference>
<dbReference type="OrthoDB" id="430408at2"/>
<dbReference type="RefSeq" id="WP_161820532.1">
    <property type="nucleotide sequence ID" value="NZ_LSRS01000001.1"/>
</dbReference>
<dbReference type="InterPro" id="IPR052977">
    <property type="entry name" value="Polyferredoxin-like_ET"/>
</dbReference>
<evidence type="ECO:0000313" key="6">
    <source>
        <dbReference type="Proteomes" id="UP000798488"/>
    </source>
</evidence>
<dbReference type="InterPro" id="IPR007525">
    <property type="entry name" value="FrhB_FdhB_C"/>
</dbReference>
<dbReference type="PROSITE" id="PS00198">
    <property type="entry name" value="4FE4S_FER_1"/>
    <property type="match status" value="2"/>
</dbReference>
<proteinExistence type="predicted"/>
<gene>
    <name evidence="5" type="ORF">SPSYN_00082</name>
</gene>
<dbReference type="Pfam" id="PF04422">
    <property type="entry name" value="FrhB_FdhB_N"/>
    <property type="match status" value="1"/>
</dbReference>
<reference evidence="5" key="1">
    <citation type="submission" date="2016-02" db="EMBL/GenBank/DDBJ databases">
        <title>Draft Genome Sequence of Sporotomaculum syntrophicum Strain FB, a Syntrophic Benzoate Degrader.</title>
        <authorList>
            <person name="Nobu M.K."/>
            <person name="Narihiro T."/>
            <person name="Qiu Y.-L."/>
            <person name="Ohashi A."/>
            <person name="Liu W.-T."/>
            <person name="Yuji S."/>
        </authorList>
    </citation>
    <scope>NUCLEOTIDE SEQUENCE</scope>
    <source>
        <strain evidence="5">FB</strain>
    </source>
</reference>
<dbReference type="AlphaFoldDB" id="A0A9D2WS00"/>
<dbReference type="InterPro" id="IPR007516">
    <property type="entry name" value="Co_F420_Hydgase/DH_bsu_N"/>
</dbReference>
<feature type="domain" description="4Fe-4S ferredoxin-type" evidence="4">
    <location>
        <begin position="1"/>
        <end position="31"/>
    </location>
</feature>
<keyword evidence="6" id="KW-1185">Reference proteome</keyword>
<dbReference type="Pfam" id="PF12838">
    <property type="entry name" value="Fer4_7"/>
    <property type="match status" value="1"/>
</dbReference>
<evidence type="ECO:0000256" key="1">
    <source>
        <dbReference type="ARBA" id="ARBA00022723"/>
    </source>
</evidence>
<keyword evidence="2" id="KW-0408">Iron</keyword>
<name>A0A9D2WS00_9FIRM</name>
<dbReference type="InterPro" id="IPR017896">
    <property type="entry name" value="4Fe4S_Fe-S-bd"/>
</dbReference>
<feature type="domain" description="4Fe-4S ferredoxin-type" evidence="4">
    <location>
        <begin position="36"/>
        <end position="66"/>
    </location>
</feature>
<dbReference type="SUPFAM" id="SSF54862">
    <property type="entry name" value="4Fe-4S ferredoxins"/>
    <property type="match status" value="1"/>
</dbReference>
<organism evidence="5 6">
    <name type="scientific">Sporotomaculum syntrophicum</name>
    <dbReference type="NCBI Taxonomy" id="182264"/>
    <lineage>
        <taxon>Bacteria</taxon>
        <taxon>Bacillati</taxon>
        <taxon>Bacillota</taxon>
        <taxon>Clostridia</taxon>
        <taxon>Eubacteriales</taxon>
        <taxon>Desulfallaceae</taxon>
        <taxon>Sporotomaculum</taxon>
    </lineage>
</organism>
<dbReference type="GO" id="GO:0046872">
    <property type="term" value="F:metal ion binding"/>
    <property type="evidence" value="ECO:0007669"/>
    <property type="project" value="UniProtKB-KW"/>
</dbReference>
<accession>A0A9D2WS00</accession>
<evidence type="ECO:0000313" key="5">
    <source>
        <dbReference type="EMBL" id="KAF1086364.1"/>
    </source>
</evidence>
<dbReference type="PROSITE" id="PS51379">
    <property type="entry name" value="4FE4S_FER_2"/>
    <property type="match status" value="2"/>
</dbReference>
<sequence>MMLLYERKEECCGCTACMSICPKKAITMIPDEEGFLYPSINHELCIECDLCKQVCPFSDTYKTSGNYDQPLVYAAKHKDDNVRMNSSSGGMFTAISDYILDIDGVVYGAAFDEKFVVRHQKAETAEERNKFRGSKYVQSNLIGVFEDIKKELKKERTVLFTGTPCQNAGLRSYLNKNYEKLILCDIVCHGTPSPLIFEKFIRYCGHKNRSSIKEYYCRFKGNGWHSHTEKAVYANGKEDSTSLLSQSYKALFYSHVALRPACHNCKFCNFSRPSDITFGDFWGIEKSMPDFDDNIGVSLLLINSSKGQELFQRISKNLCYRKSNTTDCLQHNLHTPSQPSPRRNKFWQDYKNKGFEYVLKKYAGYGLVPRLKKTVVKVIKKIGLLHVVKRVLGRG</sequence>
<dbReference type="PANTHER" id="PTHR43193:SF2">
    <property type="entry name" value="POLYFERREDOXIN PROTEIN FWDF"/>
    <property type="match status" value="1"/>
</dbReference>
<dbReference type="GO" id="GO:0051536">
    <property type="term" value="F:iron-sulfur cluster binding"/>
    <property type="evidence" value="ECO:0007669"/>
    <property type="project" value="UniProtKB-KW"/>
</dbReference>
<comment type="caution">
    <text evidence="5">The sequence shown here is derived from an EMBL/GenBank/DDBJ whole genome shotgun (WGS) entry which is preliminary data.</text>
</comment>
<evidence type="ECO:0000256" key="2">
    <source>
        <dbReference type="ARBA" id="ARBA00023004"/>
    </source>
</evidence>
<dbReference type="EMBL" id="LSRS01000001">
    <property type="protein sequence ID" value="KAF1086364.1"/>
    <property type="molecule type" value="Genomic_DNA"/>
</dbReference>